<comment type="caution">
    <text evidence="1">The sequence shown here is derived from an EMBL/GenBank/DDBJ whole genome shotgun (WGS) entry which is preliminary data.</text>
</comment>
<proteinExistence type="predicted"/>
<sequence length="81" mass="8913">MHCKPRLYKPNPLPLGNGKSVAESCYLRPLLASVKERLEVISAANERIVAAGGNRDPIGREVRIGDPVRAAVADHARRMRQ</sequence>
<evidence type="ECO:0000313" key="2">
    <source>
        <dbReference type="Proteomes" id="UP001139157"/>
    </source>
</evidence>
<evidence type="ECO:0000313" key="1">
    <source>
        <dbReference type="EMBL" id="MCM6778110.1"/>
    </source>
</evidence>
<name>A0A9X2EET9_9NOCA</name>
<gene>
    <name evidence="1" type="ORF">NDR86_31955</name>
</gene>
<accession>A0A9X2EET9</accession>
<dbReference type="RefSeq" id="WP_251917573.1">
    <property type="nucleotide sequence ID" value="NZ_JAMRXG010000019.1"/>
</dbReference>
<protein>
    <submittedName>
        <fullName evidence="1">Uncharacterized protein</fullName>
    </submittedName>
</protein>
<dbReference type="EMBL" id="JAMRXG010000019">
    <property type="protein sequence ID" value="MCM6778110.1"/>
    <property type="molecule type" value="Genomic_DNA"/>
</dbReference>
<dbReference type="Proteomes" id="UP001139157">
    <property type="component" value="Unassembled WGS sequence"/>
</dbReference>
<reference evidence="1" key="1">
    <citation type="submission" date="2022-06" db="EMBL/GenBank/DDBJ databases">
        <title>Novel species in genus nocardia.</title>
        <authorList>
            <person name="Li F."/>
        </authorList>
    </citation>
    <scope>NUCLEOTIDE SEQUENCE</scope>
    <source>
        <strain evidence="1">CDC141</strain>
    </source>
</reference>
<keyword evidence="2" id="KW-1185">Reference proteome</keyword>
<dbReference type="AlphaFoldDB" id="A0A9X2EET9"/>
<organism evidence="1 2">
    <name type="scientific">Nocardia pulmonis</name>
    <dbReference type="NCBI Taxonomy" id="2951408"/>
    <lineage>
        <taxon>Bacteria</taxon>
        <taxon>Bacillati</taxon>
        <taxon>Actinomycetota</taxon>
        <taxon>Actinomycetes</taxon>
        <taxon>Mycobacteriales</taxon>
        <taxon>Nocardiaceae</taxon>
        <taxon>Nocardia</taxon>
    </lineage>
</organism>